<dbReference type="OrthoDB" id="9815351at2"/>
<dbReference type="SUPFAM" id="SSF53756">
    <property type="entry name" value="UDP-Glycosyltransferase/glycogen phosphorylase"/>
    <property type="match status" value="1"/>
</dbReference>
<name>C7RIY2_ACCRE</name>
<dbReference type="PANTHER" id="PTHR12526:SF630">
    <property type="entry name" value="GLYCOSYLTRANSFERASE"/>
    <property type="match status" value="1"/>
</dbReference>
<keyword evidence="3" id="KW-0808">Transferase</keyword>
<dbReference type="InterPro" id="IPR028098">
    <property type="entry name" value="Glyco_trans_4-like_N"/>
</dbReference>
<dbReference type="CDD" id="cd03801">
    <property type="entry name" value="GT4_PimA-like"/>
    <property type="match status" value="1"/>
</dbReference>
<evidence type="ECO:0000259" key="1">
    <source>
        <dbReference type="Pfam" id="PF00534"/>
    </source>
</evidence>
<dbReference type="HOGENOM" id="CLU_661610_0_0_4"/>
<feature type="domain" description="Glycosyltransferase subfamily 4-like N-terminal" evidence="2">
    <location>
        <begin position="52"/>
        <end position="182"/>
    </location>
</feature>
<dbReference type="AlphaFoldDB" id="C7RIY2"/>
<dbReference type="STRING" id="522306.CAP2UW1_0106"/>
<reference evidence="3" key="2">
    <citation type="submission" date="2009-09" db="EMBL/GenBank/DDBJ databases">
        <title>Complete sequence of chromosome of Candidatus Accumulibacter phosphatis clade IIA str. UW-1.</title>
        <authorList>
            <consortium name="US DOE Joint Genome Institute"/>
            <person name="Martin H.G."/>
            <person name="Ivanova N."/>
            <person name="Kunin V."/>
            <person name="Warnecke F."/>
            <person name="Barry K."/>
            <person name="He S."/>
            <person name="Salamov A."/>
            <person name="Szeto E."/>
            <person name="Dalin E."/>
            <person name="Pangilinan J.L."/>
            <person name="Lapidus A."/>
            <person name="Lowry S."/>
            <person name="Kyrpides N.C."/>
            <person name="McMahon K.D."/>
            <person name="Hugenholtz P."/>
        </authorList>
    </citation>
    <scope>NUCLEOTIDE SEQUENCE [LARGE SCALE GENOMIC DNA]</scope>
    <source>
        <strain evidence="3">UW-1</strain>
    </source>
</reference>
<dbReference type="Pfam" id="PF00534">
    <property type="entry name" value="Glycos_transf_1"/>
    <property type="match status" value="1"/>
</dbReference>
<dbReference type="InterPro" id="IPR001296">
    <property type="entry name" value="Glyco_trans_1"/>
</dbReference>
<feature type="domain" description="Glycosyl transferase family 1" evidence="1">
    <location>
        <begin position="204"/>
        <end position="379"/>
    </location>
</feature>
<evidence type="ECO:0000313" key="3">
    <source>
        <dbReference type="EMBL" id="ACV33468.1"/>
    </source>
</evidence>
<dbReference type="CAZy" id="GT4">
    <property type="family name" value="Glycosyltransferase Family 4"/>
</dbReference>
<sequence length="415" mass="45867">MAIKVLYIDGEGAFGGSSRSLFEAVKAFPEGAVLPYFLATRGTALDFYKQLAVDIITTRGMPRFDNTRYGYYRGVRWLILLRELFYFPFVIVALVRARLRWKDIDLVHVNEFVYVLPGLIGKWLFHVPLVVHVRALARFGDGSIRTRVLNSMFSRYVDSVVAIDGNVRATIPSDWPVTVINNSFTPGLASSPEKPLVDKLGSLPSGSFKVGFVGNLHRSKGVFEIVDAAKLIKTSGREVDFLMVGGVTMDDVGLKAWVLSKMGFAQNVRADLARRVDQEGLGGFFHFLGPTLNIKYVYDRLDVLLFPSHFDAPGRPVFEAGFSGVPSIVAVKKPMPDTFIPGETGLAVSGRCPAELAKAILYLEANRSEQKRMGSNARRLAEENFDPCKNSKRLLGVYHGIVGGKSSAQILRKRG</sequence>
<proteinExistence type="predicted"/>
<dbReference type="KEGG" id="app:CAP2UW1_0106"/>
<dbReference type="Gene3D" id="3.40.50.2000">
    <property type="entry name" value="Glycogen Phosphorylase B"/>
    <property type="match status" value="2"/>
</dbReference>
<reference evidence="3" key="1">
    <citation type="submission" date="2009-08" db="EMBL/GenBank/DDBJ databases">
        <authorList>
            <consortium name="US DOE Joint Genome Institute"/>
            <person name="Lucas S."/>
            <person name="Copeland A."/>
            <person name="Lapidus A."/>
            <person name="Glavina del Rio T."/>
            <person name="Dalin E."/>
            <person name="Tice H."/>
            <person name="Bruce D."/>
            <person name="Barry K."/>
            <person name="Pitluck S."/>
            <person name="Lowry S."/>
            <person name="Larimer F."/>
            <person name="Land M."/>
            <person name="Hauser L."/>
            <person name="Kyrpides N."/>
            <person name="Ivanova N."/>
            <person name="McMahon K.D."/>
            <person name="Hugenholtz P."/>
        </authorList>
    </citation>
    <scope>NUCLEOTIDE SEQUENCE</scope>
    <source>
        <strain evidence="3">UW-1</strain>
    </source>
</reference>
<evidence type="ECO:0000259" key="2">
    <source>
        <dbReference type="Pfam" id="PF13439"/>
    </source>
</evidence>
<dbReference type="GO" id="GO:0016757">
    <property type="term" value="F:glycosyltransferase activity"/>
    <property type="evidence" value="ECO:0007669"/>
    <property type="project" value="InterPro"/>
</dbReference>
<accession>C7RIY2</accession>
<dbReference type="Pfam" id="PF13439">
    <property type="entry name" value="Glyco_transf_4"/>
    <property type="match status" value="1"/>
</dbReference>
<dbReference type="EMBL" id="CP001715">
    <property type="protein sequence ID" value="ACV33468.1"/>
    <property type="molecule type" value="Genomic_DNA"/>
</dbReference>
<dbReference type="PANTHER" id="PTHR12526">
    <property type="entry name" value="GLYCOSYLTRANSFERASE"/>
    <property type="match status" value="1"/>
</dbReference>
<protein>
    <submittedName>
        <fullName evidence="3">Glycosyl transferase group 1</fullName>
    </submittedName>
</protein>
<dbReference type="eggNOG" id="COG0438">
    <property type="taxonomic scope" value="Bacteria"/>
</dbReference>
<gene>
    <name evidence="3" type="ordered locus">CAP2UW1_0106</name>
</gene>
<organism evidence="3">
    <name type="scientific">Accumulibacter regalis</name>
    <dbReference type="NCBI Taxonomy" id="522306"/>
    <lineage>
        <taxon>Bacteria</taxon>
        <taxon>Pseudomonadati</taxon>
        <taxon>Pseudomonadota</taxon>
        <taxon>Betaproteobacteria</taxon>
        <taxon>Candidatus Accumulibacter</taxon>
    </lineage>
</organism>